<organism evidence="1 2">
    <name type="scientific">Lentinula guzmanii</name>
    <dbReference type="NCBI Taxonomy" id="2804957"/>
    <lineage>
        <taxon>Eukaryota</taxon>
        <taxon>Fungi</taxon>
        <taxon>Dikarya</taxon>
        <taxon>Basidiomycota</taxon>
        <taxon>Agaricomycotina</taxon>
        <taxon>Agaricomycetes</taxon>
        <taxon>Agaricomycetidae</taxon>
        <taxon>Agaricales</taxon>
        <taxon>Marasmiineae</taxon>
        <taxon>Omphalotaceae</taxon>
        <taxon>Lentinula</taxon>
    </lineage>
</organism>
<dbReference type="EMBL" id="JANVFO010000010">
    <property type="protein sequence ID" value="KAJ3735337.1"/>
    <property type="molecule type" value="Genomic_DNA"/>
</dbReference>
<sequence>MAQKCRDRKDHDGERYYNHAVDIYNHLKAGGMSEEEDATEEIRVGNRVQRRRYKKIRILYRRNPIVATINERVDALPHDADNIFDARGGGRRLERKRVGEISGKPLPRDLPASLYRPEYLQTLQPYEIDALKLSSVTWQLLDLEHLMNPDHMDIT</sequence>
<dbReference type="Proteomes" id="UP001176059">
    <property type="component" value="Unassembled WGS sequence"/>
</dbReference>
<gene>
    <name evidence="1" type="ORF">DFJ43DRAFT_991641</name>
</gene>
<accession>A0AA38JE33</accession>
<reference evidence="1" key="1">
    <citation type="submission" date="2022-08" db="EMBL/GenBank/DDBJ databases">
        <authorList>
            <consortium name="DOE Joint Genome Institute"/>
            <person name="Min B."/>
            <person name="Sierra-Patev S."/>
            <person name="Naranjo-Ortiz M."/>
            <person name="Looney B."/>
            <person name="Konkel Z."/>
            <person name="Slot J.C."/>
            <person name="Sakamoto Y."/>
            <person name="Steenwyk J.L."/>
            <person name="Rokas A."/>
            <person name="Carro J."/>
            <person name="Camarero S."/>
            <person name="Ferreira P."/>
            <person name="Molpeceres G."/>
            <person name="Ruiz-duenas F.J."/>
            <person name="Serrano A."/>
            <person name="Henrissat B."/>
            <person name="Drula E."/>
            <person name="Hughes K.W."/>
            <person name="Mata J.L."/>
            <person name="Ishikawa N.K."/>
            <person name="Vargas-Isla R."/>
            <person name="Ushijima S."/>
            <person name="Smith C.A."/>
            <person name="Ahrendt S."/>
            <person name="Andreopoulos W."/>
            <person name="He G."/>
            <person name="LaButti K."/>
            <person name="Lipzen A."/>
            <person name="Ng V."/>
            <person name="Riley R."/>
            <person name="Sandor L."/>
            <person name="Barry K."/>
            <person name="Martinez A.T."/>
            <person name="Xiao Y."/>
            <person name="Gibbons J.G."/>
            <person name="Terashima K."/>
            <person name="Hibbett D.S."/>
            <person name="Grigoriev I.V."/>
        </authorList>
    </citation>
    <scope>NUCLEOTIDE SEQUENCE</scope>
    <source>
        <strain evidence="1">ET3784</strain>
    </source>
</reference>
<proteinExistence type="predicted"/>
<name>A0AA38JE33_9AGAR</name>
<evidence type="ECO:0000313" key="2">
    <source>
        <dbReference type="Proteomes" id="UP001176059"/>
    </source>
</evidence>
<reference evidence="1" key="2">
    <citation type="journal article" date="2023" name="Proc. Natl. Acad. Sci. U.S.A.">
        <title>A global phylogenomic analysis of the shiitake genus Lentinula.</title>
        <authorList>
            <person name="Sierra-Patev S."/>
            <person name="Min B."/>
            <person name="Naranjo-Ortiz M."/>
            <person name="Looney B."/>
            <person name="Konkel Z."/>
            <person name="Slot J.C."/>
            <person name="Sakamoto Y."/>
            <person name="Steenwyk J.L."/>
            <person name="Rokas A."/>
            <person name="Carro J."/>
            <person name="Camarero S."/>
            <person name="Ferreira P."/>
            <person name="Molpeceres G."/>
            <person name="Ruiz-Duenas F.J."/>
            <person name="Serrano A."/>
            <person name="Henrissat B."/>
            <person name="Drula E."/>
            <person name="Hughes K.W."/>
            <person name="Mata J.L."/>
            <person name="Ishikawa N.K."/>
            <person name="Vargas-Isla R."/>
            <person name="Ushijima S."/>
            <person name="Smith C.A."/>
            <person name="Donoghue J."/>
            <person name="Ahrendt S."/>
            <person name="Andreopoulos W."/>
            <person name="He G."/>
            <person name="LaButti K."/>
            <person name="Lipzen A."/>
            <person name="Ng V."/>
            <person name="Riley R."/>
            <person name="Sandor L."/>
            <person name="Barry K."/>
            <person name="Martinez A.T."/>
            <person name="Xiao Y."/>
            <person name="Gibbons J.G."/>
            <person name="Terashima K."/>
            <person name="Grigoriev I.V."/>
            <person name="Hibbett D."/>
        </authorList>
    </citation>
    <scope>NUCLEOTIDE SEQUENCE</scope>
    <source>
        <strain evidence="1">ET3784</strain>
    </source>
</reference>
<keyword evidence="2" id="KW-1185">Reference proteome</keyword>
<evidence type="ECO:0000313" key="1">
    <source>
        <dbReference type="EMBL" id="KAJ3735337.1"/>
    </source>
</evidence>
<comment type="caution">
    <text evidence="1">The sequence shown here is derived from an EMBL/GenBank/DDBJ whole genome shotgun (WGS) entry which is preliminary data.</text>
</comment>
<dbReference type="AlphaFoldDB" id="A0AA38JE33"/>
<protein>
    <submittedName>
        <fullName evidence="1">Uncharacterized protein</fullName>
    </submittedName>
</protein>